<feature type="compositionally biased region" description="Pro residues" evidence="2">
    <location>
        <begin position="26"/>
        <end position="47"/>
    </location>
</feature>
<accession>D2R0H3</accession>
<dbReference type="KEGG" id="psl:Psta_0145"/>
<proteinExistence type="predicted"/>
<keyword evidence="4" id="KW-1185">Reference proteome</keyword>
<evidence type="ECO:0000256" key="1">
    <source>
        <dbReference type="SAM" id="Coils"/>
    </source>
</evidence>
<keyword evidence="1" id="KW-0175">Coiled coil</keyword>
<dbReference type="EMBL" id="CP001848">
    <property type="protein sequence ID" value="ADB14841.1"/>
    <property type="molecule type" value="Genomic_DNA"/>
</dbReference>
<evidence type="ECO:0000313" key="3">
    <source>
        <dbReference type="EMBL" id="ADB14841.1"/>
    </source>
</evidence>
<reference evidence="3 4" key="1">
    <citation type="journal article" date="2009" name="Stand. Genomic Sci.">
        <title>Complete genome sequence of Pirellula staleyi type strain (ATCC 27377).</title>
        <authorList>
            <person name="Clum A."/>
            <person name="Tindall B.J."/>
            <person name="Sikorski J."/>
            <person name="Ivanova N."/>
            <person name="Mavrommatis K."/>
            <person name="Lucas S."/>
            <person name="Glavina del Rio T."/>
            <person name="Nolan M."/>
            <person name="Chen F."/>
            <person name="Tice H."/>
            <person name="Pitluck S."/>
            <person name="Cheng J.F."/>
            <person name="Chertkov O."/>
            <person name="Brettin T."/>
            <person name="Han C."/>
            <person name="Detter J.C."/>
            <person name="Kuske C."/>
            <person name="Bruce D."/>
            <person name="Goodwin L."/>
            <person name="Ovchinikova G."/>
            <person name="Pati A."/>
            <person name="Mikhailova N."/>
            <person name="Chen A."/>
            <person name="Palaniappan K."/>
            <person name="Land M."/>
            <person name="Hauser L."/>
            <person name="Chang Y.J."/>
            <person name="Jeffries C.D."/>
            <person name="Chain P."/>
            <person name="Rohde M."/>
            <person name="Goker M."/>
            <person name="Bristow J."/>
            <person name="Eisen J.A."/>
            <person name="Markowitz V."/>
            <person name="Hugenholtz P."/>
            <person name="Kyrpides N.C."/>
            <person name="Klenk H.P."/>
            <person name="Lapidus A."/>
        </authorList>
    </citation>
    <scope>NUCLEOTIDE SEQUENCE [LARGE SCALE GENOMIC DNA]</scope>
    <source>
        <strain evidence="4">ATCC 27377 / DSM 6068 / ICPB 4128</strain>
    </source>
</reference>
<organism evidence="3 4">
    <name type="scientific">Pirellula staleyi (strain ATCC 27377 / DSM 6068 / ICPB 4128)</name>
    <name type="common">Pirella staleyi</name>
    <dbReference type="NCBI Taxonomy" id="530564"/>
    <lineage>
        <taxon>Bacteria</taxon>
        <taxon>Pseudomonadati</taxon>
        <taxon>Planctomycetota</taxon>
        <taxon>Planctomycetia</taxon>
        <taxon>Pirellulales</taxon>
        <taxon>Pirellulaceae</taxon>
        <taxon>Pirellula</taxon>
    </lineage>
</organism>
<protein>
    <recommendedName>
        <fullName evidence="5">PI3K/PI4K catalytic domain-containing protein</fullName>
    </recommendedName>
</protein>
<dbReference type="STRING" id="530564.Psta_0145"/>
<evidence type="ECO:0000256" key="2">
    <source>
        <dbReference type="SAM" id="MobiDB-lite"/>
    </source>
</evidence>
<dbReference type="Proteomes" id="UP000001887">
    <property type="component" value="Chromosome"/>
</dbReference>
<gene>
    <name evidence="3" type="ordered locus">Psta_0145</name>
</gene>
<dbReference type="OrthoDB" id="9812605at2"/>
<name>D2R0H3_PIRSD</name>
<evidence type="ECO:0000313" key="4">
    <source>
        <dbReference type="Proteomes" id="UP000001887"/>
    </source>
</evidence>
<feature type="region of interest" description="Disordered" evidence="2">
    <location>
        <begin position="1"/>
        <end position="52"/>
    </location>
</feature>
<feature type="coiled-coil region" evidence="1">
    <location>
        <begin position="221"/>
        <end position="248"/>
    </location>
</feature>
<sequence length="1377" mass="150381">MDNPKQKRGLASALRLRRRARGSSALPPPPVIPLPPVPQPPQQPPVQPVVQQPGWAPAQKNIPANAKDLVGGARQMALAKQHFEKGLKEEMPTIHKAKQFVLTVDAERISQTKIKDDAPIVAELTNLSTLLQQQAKTLETHTTAVRAAVANKDFIAADTEFTAALTLSTTMLAEDANFQAILQRHGKSPVLDLAGDRKTISSAGKEFRRRLALSQGVVEELLQTESDNTAVKKNIAELQKSYDAMQQADGEEKFDVADGLLNEVVEDAEVVRMLVKAAQQFEESVAQLKPEMTMVKKFRVANPTDAQMASQALAIAAHQRALSAADRGNFVKASEELGTARAAAFELFPDGATEARAFEFGWQQSLPRIEEALRVTSDSPYAQKLQQGIRDVKAQIEKDAEKLKFERASLTIDDALLLVQGLRYAVADWEVYVGSKERVESVIASADKVSANSDAQKAFRTTYVAAMQQAEVAIHAGDFPLSKQKLGEAQEAALGLLATGPGADALQYFTEVDAEQSRLKAADKIVPKCGVVTEAKEAYDEAREFLRGSVDRAEFDSALAELDLCRTRAYQLETEHKKYEAIERLQNSYQSVLDAAATADVTLPGVAAAKNEFDDKLEFVAPLLDTNLDQALVKLKEAVTLAHKVNGLIEQAAKQKSRKQELDQTIGLAGKTYLPPGSTDELSKGTVAGTDTLWDFFLIASSVAETTRDAASFTNLELAAKSWLADLKARDPNDPQDPQVAKRKQACETAIKQAKHLKLAARFSELGDLPWDAATEDKAADLQMQALFETGDRPMEQAGDSAFGAKWIVSQDFANGEGKREFVYKAAFETDASEIQGFPRGSEPVREVLGDELAKQLKAMTGLEMNVPETRIVSVDSEKLNPADPGRSVIGSAQAAAPTIGSVVKLKDSNPEAMKKVTPKSAQKAALFDALALNVDRHGNNFLVTPPGESGESELVPIDNGLAFPSREGMEARRGRNASMSAFSDIRSAYEPFDPEILAGIEMIDETTLIAGMKARTNTLQAEQPALNVKTVTPDAQMDLLARNIKFLKKAAPRVSPAVMMDLLMENAVAIFDSPDADFETAIEAVIQKGETRDKHLAPLLDMTDEEKLTLYTDLWKLGWCHGYGNPRKNPGGAAATLLFKVWCLRNPREALTLTRRKKPNPAILAETARYVQEIKNVDPASDIDAKLAGLSPSEARDKAHLVLRGDMMKKGVKEVKQIQKLEADFLVEFPGEPWDPRDSDAYRLYQKYNAKSFAEVNGQKLDNLPFADRWNLLEEYLKNLEKEALKGELDVIRQSPPFLEMNAAFGKYGERVTIPSYYKTEAALGMLTAWEELKALGGITAFIDCGGDCEAIGGGPEYMLAVVRGARSAQGIDVDA</sequence>
<dbReference type="HOGENOM" id="CLU_255854_0_0_0"/>
<dbReference type="eggNOG" id="COG0419">
    <property type="taxonomic scope" value="Bacteria"/>
</dbReference>
<evidence type="ECO:0008006" key="5">
    <source>
        <dbReference type="Google" id="ProtNLM"/>
    </source>
</evidence>